<dbReference type="SUPFAM" id="SSF55781">
    <property type="entry name" value="GAF domain-like"/>
    <property type="match status" value="1"/>
</dbReference>
<evidence type="ECO:0000256" key="1">
    <source>
        <dbReference type="ARBA" id="ARBA00023015"/>
    </source>
</evidence>
<dbReference type="STRING" id="767817.Desgi_3202"/>
<accession>R4KSJ5</accession>
<dbReference type="GO" id="GO:0045892">
    <property type="term" value="P:negative regulation of DNA-templated transcription"/>
    <property type="evidence" value="ECO:0007669"/>
    <property type="project" value="TreeGrafter"/>
</dbReference>
<dbReference type="eggNOG" id="COG1414">
    <property type="taxonomic scope" value="Bacteria"/>
</dbReference>
<keyword evidence="2" id="KW-0238">DNA-binding</keyword>
<dbReference type="AlphaFoldDB" id="R4KSJ5"/>
<organism evidence="6 7">
    <name type="scientific">Desulfoscipio gibsoniae DSM 7213</name>
    <dbReference type="NCBI Taxonomy" id="767817"/>
    <lineage>
        <taxon>Bacteria</taxon>
        <taxon>Bacillati</taxon>
        <taxon>Bacillota</taxon>
        <taxon>Clostridia</taxon>
        <taxon>Eubacteriales</taxon>
        <taxon>Desulfallaceae</taxon>
        <taxon>Desulfoscipio</taxon>
    </lineage>
</organism>
<dbReference type="SUPFAM" id="SSF46785">
    <property type="entry name" value="Winged helix' DNA-binding domain"/>
    <property type="match status" value="1"/>
</dbReference>
<reference evidence="6 7" key="1">
    <citation type="submission" date="2012-01" db="EMBL/GenBank/DDBJ databases">
        <title>Complete sequence of Desulfotomaculum gibsoniae DSM 7213.</title>
        <authorList>
            <consortium name="US DOE Joint Genome Institute"/>
            <person name="Lucas S."/>
            <person name="Han J."/>
            <person name="Lapidus A."/>
            <person name="Cheng J.-F."/>
            <person name="Goodwin L."/>
            <person name="Pitluck S."/>
            <person name="Peters L."/>
            <person name="Ovchinnikova G."/>
            <person name="Teshima H."/>
            <person name="Detter J.C."/>
            <person name="Han C."/>
            <person name="Tapia R."/>
            <person name="Land M."/>
            <person name="Hauser L."/>
            <person name="Kyrpides N."/>
            <person name="Ivanova N."/>
            <person name="Pagani I."/>
            <person name="Parshina S."/>
            <person name="Plugge C."/>
            <person name="Muyzer G."/>
            <person name="Kuever J."/>
            <person name="Ivanova A."/>
            <person name="Nazina T."/>
            <person name="Klenk H.-P."/>
            <person name="Brambilla E."/>
            <person name="Spring S."/>
            <person name="Stams A.F."/>
            <person name="Woyke T."/>
        </authorList>
    </citation>
    <scope>NUCLEOTIDE SEQUENCE [LARGE SCALE GENOMIC DNA]</scope>
    <source>
        <strain evidence="6 7">DSM 7213</strain>
    </source>
</reference>
<dbReference type="RefSeq" id="WP_006524088.1">
    <property type="nucleotide sequence ID" value="NC_021184.1"/>
</dbReference>
<dbReference type="InterPro" id="IPR005471">
    <property type="entry name" value="Tscrpt_reg_IclR_N"/>
</dbReference>
<dbReference type="PANTHER" id="PTHR30136">
    <property type="entry name" value="HELIX-TURN-HELIX TRANSCRIPTIONAL REGULATOR, ICLR FAMILY"/>
    <property type="match status" value="1"/>
</dbReference>
<dbReference type="InterPro" id="IPR029016">
    <property type="entry name" value="GAF-like_dom_sf"/>
</dbReference>
<dbReference type="Gene3D" id="1.10.10.10">
    <property type="entry name" value="Winged helix-like DNA-binding domain superfamily/Winged helix DNA-binding domain"/>
    <property type="match status" value="1"/>
</dbReference>
<dbReference type="PROSITE" id="PS51078">
    <property type="entry name" value="ICLR_ED"/>
    <property type="match status" value="1"/>
</dbReference>
<feature type="domain" description="IclR-ED" evidence="5">
    <location>
        <begin position="73"/>
        <end position="255"/>
    </location>
</feature>
<dbReference type="OrthoDB" id="9791752at2"/>
<dbReference type="InterPro" id="IPR036390">
    <property type="entry name" value="WH_DNA-bd_sf"/>
</dbReference>
<sequence>MPISDKKMEPIQSISRALMVLEAIAESGALSINELHNRLGLNKPSLSRIAATLYTNGYLNKDPKTGDYMLTLKTFEIGVKAVRNLDYINLIKGTLAELSSQLGLIAQFSIEDRNEILCLESFDHKNSGFSIYTRVGQRSPLYCTSAGKAILSTYSNEEILKKWDHMNVKQLTENTIIDAQHLLQDIAKTRQRNYALDLEENEHGVFCIGTVLLNYNRRPIGAISLSGNNLTETDQEHYGKVLLQHTQRLSNMLGYA</sequence>
<dbReference type="HOGENOM" id="CLU_062618_6_0_9"/>
<evidence type="ECO:0000259" key="5">
    <source>
        <dbReference type="PROSITE" id="PS51078"/>
    </source>
</evidence>
<name>R4KSJ5_9FIRM</name>
<gene>
    <name evidence="6" type="ORF">Desgi_3202</name>
</gene>
<evidence type="ECO:0000313" key="7">
    <source>
        <dbReference type="Proteomes" id="UP000013520"/>
    </source>
</evidence>
<feature type="domain" description="HTH iclR-type" evidence="4">
    <location>
        <begin position="11"/>
        <end position="72"/>
    </location>
</feature>
<dbReference type="InterPro" id="IPR036388">
    <property type="entry name" value="WH-like_DNA-bd_sf"/>
</dbReference>
<keyword evidence="7" id="KW-1185">Reference proteome</keyword>
<dbReference type="KEGG" id="dgi:Desgi_3202"/>
<dbReference type="InterPro" id="IPR014757">
    <property type="entry name" value="Tscrpt_reg_IclR_C"/>
</dbReference>
<evidence type="ECO:0000259" key="4">
    <source>
        <dbReference type="PROSITE" id="PS51077"/>
    </source>
</evidence>
<dbReference type="GO" id="GO:0003700">
    <property type="term" value="F:DNA-binding transcription factor activity"/>
    <property type="evidence" value="ECO:0007669"/>
    <property type="project" value="TreeGrafter"/>
</dbReference>
<dbReference type="InterPro" id="IPR050707">
    <property type="entry name" value="HTH_MetabolicPath_Reg"/>
</dbReference>
<dbReference type="PANTHER" id="PTHR30136:SF24">
    <property type="entry name" value="HTH-TYPE TRANSCRIPTIONAL REPRESSOR ALLR"/>
    <property type="match status" value="1"/>
</dbReference>
<dbReference type="Proteomes" id="UP000013520">
    <property type="component" value="Chromosome"/>
</dbReference>
<dbReference type="Pfam" id="PF01614">
    <property type="entry name" value="IclR_C"/>
    <property type="match status" value="1"/>
</dbReference>
<dbReference type="Gene3D" id="3.30.450.40">
    <property type="match status" value="1"/>
</dbReference>
<evidence type="ECO:0000256" key="3">
    <source>
        <dbReference type="ARBA" id="ARBA00023163"/>
    </source>
</evidence>
<protein>
    <submittedName>
        <fullName evidence="6">Transcriptional regulator</fullName>
    </submittedName>
</protein>
<keyword evidence="1" id="KW-0805">Transcription regulation</keyword>
<evidence type="ECO:0000313" key="6">
    <source>
        <dbReference type="EMBL" id="AGL02556.1"/>
    </source>
</evidence>
<dbReference type="SMART" id="SM00346">
    <property type="entry name" value="HTH_ICLR"/>
    <property type="match status" value="1"/>
</dbReference>
<dbReference type="GO" id="GO:0003677">
    <property type="term" value="F:DNA binding"/>
    <property type="evidence" value="ECO:0007669"/>
    <property type="project" value="UniProtKB-KW"/>
</dbReference>
<keyword evidence="3" id="KW-0804">Transcription</keyword>
<evidence type="ECO:0000256" key="2">
    <source>
        <dbReference type="ARBA" id="ARBA00023125"/>
    </source>
</evidence>
<dbReference type="Pfam" id="PF09339">
    <property type="entry name" value="HTH_IclR"/>
    <property type="match status" value="1"/>
</dbReference>
<dbReference type="PROSITE" id="PS51077">
    <property type="entry name" value="HTH_ICLR"/>
    <property type="match status" value="1"/>
</dbReference>
<proteinExistence type="predicted"/>
<dbReference type="EMBL" id="CP003273">
    <property type="protein sequence ID" value="AGL02556.1"/>
    <property type="molecule type" value="Genomic_DNA"/>
</dbReference>